<accession>A0A314KNR5</accession>
<keyword evidence="2" id="KW-1185">Reference proteome</keyword>
<name>A0A314KNR5_NICAT</name>
<protein>
    <submittedName>
        <fullName evidence="1">Uncharacterized protein</fullName>
    </submittedName>
</protein>
<dbReference type="AlphaFoldDB" id="A0A314KNR5"/>
<dbReference type="STRING" id="49451.A0A314KNR5"/>
<organism evidence="1 2">
    <name type="scientific">Nicotiana attenuata</name>
    <name type="common">Coyote tobacco</name>
    <dbReference type="NCBI Taxonomy" id="49451"/>
    <lineage>
        <taxon>Eukaryota</taxon>
        <taxon>Viridiplantae</taxon>
        <taxon>Streptophyta</taxon>
        <taxon>Embryophyta</taxon>
        <taxon>Tracheophyta</taxon>
        <taxon>Spermatophyta</taxon>
        <taxon>Magnoliopsida</taxon>
        <taxon>eudicotyledons</taxon>
        <taxon>Gunneridae</taxon>
        <taxon>Pentapetalae</taxon>
        <taxon>asterids</taxon>
        <taxon>lamiids</taxon>
        <taxon>Solanales</taxon>
        <taxon>Solanaceae</taxon>
        <taxon>Nicotianoideae</taxon>
        <taxon>Nicotianeae</taxon>
        <taxon>Nicotiana</taxon>
    </lineage>
</organism>
<sequence length="86" mass="10024">MKCISELSFCIYQEQFVLSCLPLPLAFINKKITGTKLLMVEILRHVLKFVHLHDRTVDILKHSFPVTKPDTKRIITFANQSDYISF</sequence>
<reference evidence="1" key="1">
    <citation type="submission" date="2016-11" db="EMBL/GenBank/DDBJ databases">
        <title>The genome of Nicotiana attenuata.</title>
        <authorList>
            <person name="Xu S."/>
            <person name="Brockmoeller T."/>
            <person name="Gaquerel E."/>
            <person name="Navarro A."/>
            <person name="Kuhl H."/>
            <person name="Gase K."/>
            <person name="Ling Z."/>
            <person name="Zhou W."/>
            <person name="Kreitzer C."/>
            <person name="Stanke M."/>
            <person name="Tang H."/>
            <person name="Lyons E."/>
            <person name="Pandey P."/>
            <person name="Pandey S.P."/>
            <person name="Timmermann B."/>
            <person name="Baldwin I.T."/>
        </authorList>
    </citation>
    <scope>NUCLEOTIDE SEQUENCE [LARGE SCALE GENOMIC DNA]</scope>
    <source>
        <strain evidence="1">UT</strain>
    </source>
</reference>
<evidence type="ECO:0000313" key="2">
    <source>
        <dbReference type="Proteomes" id="UP000187609"/>
    </source>
</evidence>
<proteinExistence type="predicted"/>
<dbReference type="Gramene" id="OIT30882">
    <property type="protein sequence ID" value="OIT30882"/>
    <property type="gene ID" value="A4A49_65621"/>
</dbReference>
<feature type="non-terminal residue" evidence="1">
    <location>
        <position position="86"/>
    </location>
</feature>
<gene>
    <name evidence="1" type="ORF">A4A49_65621</name>
</gene>
<comment type="caution">
    <text evidence="1">The sequence shown here is derived from an EMBL/GenBank/DDBJ whole genome shotgun (WGS) entry which is preliminary data.</text>
</comment>
<evidence type="ECO:0000313" key="1">
    <source>
        <dbReference type="EMBL" id="OIT30882.1"/>
    </source>
</evidence>
<dbReference type="EMBL" id="MJEQ01001404">
    <property type="protein sequence ID" value="OIT30882.1"/>
    <property type="molecule type" value="Genomic_DNA"/>
</dbReference>
<dbReference type="Proteomes" id="UP000187609">
    <property type="component" value="Unassembled WGS sequence"/>
</dbReference>
<dbReference type="SMR" id="A0A314KNR5"/>